<dbReference type="Pfam" id="PF01420">
    <property type="entry name" value="Methylase_S"/>
    <property type="match status" value="2"/>
</dbReference>
<proteinExistence type="inferred from homology"/>
<comment type="caution">
    <text evidence="5">The sequence shown here is derived from an EMBL/GenBank/DDBJ whole genome shotgun (WGS) entry which is preliminary data.</text>
</comment>
<dbReference type="Proteomes" id="UP000196255">
    <property type="component" value="Unassembled WGS sequence"/>
</dbReference>
<feature type="domain" description="Type I restriction modification DNA specificity" evidence="4">
    <location>
        <begin position="193"/>
        <end position="342"/>
    </location>
</feature>
<name>A0AB36MK04_9LACO</name>
<dbReference type="InterPro" id="IPR000055">
    <property type="entry name" value="Restrct_endonuc_typeI_TRD"/>
</dbReference>
<keyword evidence="2" id="KW-0680">Restriction system</keyword>
<dbReference type="AlphaFoldDB" id="A0AB36MK04"/>
<keyword evidence="3" id="KW-0238">DNA-binding</keyword>
<protein>
    <recommendedName>
        <fullName evidence="4">Type I restriction modification DNA specificity domain-containing protein</fullName>
    </recommendedName>
</protein>
<sequence>MWHLRITWNCMEKGGFSMTMTKLGDFFRVERGDVKKVTQLTESSAENSIRLISATHFDNGGNLFYIPTTETVYKSGLTINNNGSVGDVFFHNYSFTATADVTVIIPKDNHTITLLEGLYLKTTIEKQKIRFMYGYKISNDRLRNMLLNIPLNENGNISWKTMNDKMLSFISDAPTLPKTKNKLSTNNISLNDKKWKQFVVKDILTVDSGVRLTKENMVEGNTPFIGATSKNNGITNWVSNKNKSLDKNVLGVNYNGSVCDNFYHPYQAIFSDDVKRIHIKDKTVVANAYKYLFLKAVFLQCKAQYQYGYKFDGTRMKKQKIMLPVTKDDKPDWQFMEDYIKSLPNGDLI</sequence>
<evidence type="ECO:0000256" key="2">
    <source>
        <dbReference type="ARBA" id="ARBA00022747"/>
    </source>
</evidence>
<evidence type="ECO:0000259" key="4">
    <source>
        <dbReference type="Pfam" id="PF01420"/>
    </source>
</evidence>
<gene>
    <name evidence="5" type="ORF">B5G36_04440</name>
</gene>
<dbReference type="InterPro" id="IPR044946">
    <property type="entry name" value="Restrct_endonuc_typeI_TRD_sf"/>
</dbReference>
<dbReference type="EMBL" id="NFHF01000007">
    <property type="protein sequence ID" value="OUN18801.1"/>
    <property type="molecule type" value="Genomic_DNA"/>
</dbReference>
<dbReference type="GO" id="GO:0003677">
    <property type="term" value="F:DNA binding"/>
    <property type="evidence" value="ECO:0007669"/>
    <property type="project" value="UniProtKB-KW"/>
</dbReference>
<dbReference type="SUPFAM" id="SSF116734">
    <property type="entry name" value="DNA methylase specificity domain"/>
    <property type="match status" value="2"/>
</dbReference>
<comment type="similarity">
    <text evidence="1">Belongs to the type-I restriction system S methylase family.</text>
</comment>
<evidence type="ECO:0000256" key="1">
    <source>
        <dbReference type="ARBA" id="ARBA00010923"/>
    </source>
</evidence>
<organism evidence="5 6">
    <name type="scientific">Ligilactobacillus salivarius</name>
    <dbReference type="NCBI Taxonomy" id="1624"/>
    <lineage>
        <taxon>Bacteria</taxon>
        <taxon>Bacillati</taxon>
        <taxon>Bacillota</taxon>
        <taxon>Bacilli</taxon>
        <taxon>Lactobacillales</taxon>
        <taxon>Lactobacillaceae</taxon>
        <taxon>Ligilactobacillus</taxon>
    </lineage>
</organism>
<dbReference type="Gene3D" id="3.90.220.20">
    <property type="entry name" value="DNA methylase specificity domains"/>
    <property type="match status" value="2"/>
</dbReference>
<evidence type="ECO:0000256" key="3">
    <source>
        <dbReference type="ARBA" id="ARBA00023125"/>
    </source>
</evidence>
<accession>A0AB36MK04</accession>
<feature type="domain" description="Type I restriction modification DNA specificity" evidence="4">
    <location>
        <begin position="20"/>
        <end position="162"/>
    </location>
</feature>
<dbReference type="GO" id="GO:0009307">
    <property type="term" value="P:DNA restriction-modification system"/>
    <property type="evidence" value="ECO:0007669"/>
    <property type="project" value="UniProtKB-KW"/>
</dbReference>
<evidence type="ECO:0000313" key="5">
    <source>
        <dbReference type="EMBL" id="OUN18801.1"/>
    </source>
</evidence>
<reference evidence="6" key="1">
    <citation type="submission" date="2017-04" db="EMBL/GenBank/DDBJ databases">
        <title>Function of individual gut microbiota members based on whole genome sequencing of pure cultures obtained from chicken caecum.</title>
        <authorList>
            <person name="Medvecky M."/>
            <person name="Cejkova D."/>
            <person name="Polansky O."/>
            <person name="Karasova D."/>
            <person name="Kubasova T."/>
            <person name="Cizek A."/>
            <person name="Rychlik I."/>
        </authorList>
    </citation>
    <scope>NUCLEOTIDE SEQUENCE [LARGE SCALE GENOMIC DNA]</scope>
    <source>
        <strain evidence="6">An84</strain>
    </source>
</reference>
<evidence type="ECO:0000313" key="6">
    <source>
        <dbReference type="Proteomes" id="UP000196255"/>
    </source>
</evidence>